<dbReference type="Gene3D" id="1.10.287.130">
    <property type="match status" value="1"/>
</dbReference>
<evidence type="ECO:0000313" key="7">
    <source>
        <dbReference type="Proteomes" id="UP000781710"/>
    </source>
</evidence>
<dbReference type="InterPro" id="IPR036890">
    <property type="entry name" value="HATPase_C_sf"/>
</dbReference>
<reference evidence="6 7" key="1">
    <citation type="submission" date="2017-10" db="EMBL/GenBank/DDBJ databases">
        <title>Whole genome sequencing of members of genus Pseudoxanthomonas.</title>
        <authorList>
            <person name="Kumar S."/>
            <person name="Bansal K."/>
            <person name="Kaur A."/>
            <person name="Patil P."/>
            <person name="Sharma S."/>
            <person name="Patil P.B."/>
        </authorList>
    </citation>
    <scope>NUCLEOTIDE SEQUENCE [LARGE SCALE GENOMIC DNA]</scope>
    <source>
        <strain evidence="6 7">DSM 17109</strain>
    </source>
</reference>
<evidence type="ECO:0000256" key="4">
    <source>
        <dbReference type="SAM" id="MobiDB-lite"/>
    </source>
</evidence>
<dbReference type="InterPro" id="IPR036097">
    <property type="entry name" value="HisK_dim/P_sf"/>
</dbReference>
<dbReference type="GO" id="GO:0016301">
    <property type="term" value="F:kinase activity"/>
    <property type="evidence" value="ECO:0007669"/>
    <property type="project" value="UniProtKB-KW"/>
</dbReference>
<accession>A0ABQ6ZL18</accession>
<evidence type="ECO:0000256" key="3">
    <source>
        <dbReference type="ARBA" id="ARBA00022553"/>
    </source>
</evidence>
<dbReference type="SMART" id="SM00387">
    <property type="entry name" value="HATPase_c"/>
    <property type="match status" value="1"/>
</dbReference>
<dbReference type="EMBL" id="PDWW01000002">
    <property type="protein sequence ID" value="KAF1726901.1"/>
    <property type="molecule type" value="Genomic_DNA"/>
</dbReference>
<keyword evidence="3" id="KW-0597">Phosphoprotein</keyword>
<dbReference type="PROSITE" id="PS50109">
    <property type="entry name" value="HIS_KIN"/>
    <property type="match status" value="1"/>
</dbReference>
<dbReference type="CDD" id="cd00075">
    <property type="entry name" value="HATPase"/>
    <property type="match status" value="1"/>
</dbReference>
<evidence type="ECO:0000256" key="1">
    <source>
        <dbReference type="ARBA" id="ARBA00000085"/>
    </source>
</evidence>
<dbReference type="InterPro" id="IPR003661">
    <property type="entry name" value="HisK_dim/P_dom"/>
</dbReference>
<dbReference type="RefSeq" id="WP_162336253.1">
    <property type="nucleotide sequence ID" value="NZ_JBHSRQ010000004.1"/>
</dbReference>
<dbReference type="Pfam" id="PF02518">
    <property type="entry name" value="HATPase_c"/>
    <property type="match status" value="1"/>
</dbReference>
<dbReference type="Pfam" id="PF00512">
    <property type="entry name" value="HisKA"/>
    <property type="match status" value="1"/>
</dbReference>
<dbReference type="Gene3D" id="3.30.565.10">
    <property type="entry name" value="Histidine kinase-like ATPase, C-terminal domain"/>
    <property type="match status" value="1"/>
</dbReference>
<keyword evidence="7" id="KW-1185">Reference proteome</keyword>
<evidence type="ECO:0000313" key="6">
    <source>
        <dbReference type="EMBL" id="KAF1726901.1"/>
    </source>
</evidence>
<dbReference type="CDD" id="cd00082">
    <property type="entry name" value="HisKA"/>
    <property type="match status" value="1"/>
</dbReference>
<evidence type="ECO:0000256" key="2">
    <source>
        <dbReference type="ARBA" id="ARBA00012438"/>
    </source>
</evidence>
<dbReference type="InterPro" id="IPR003594">
    <property type="entry name" value="HATPase_dom"/>
</dbReference>
<sequence>MRLADFIEANTGRILDDAVEFAITQAPAGAGLNLKRLRNDIPLILRAIVLDLRTAQSPAQQRDKAEGRAPAAVGPESAATSHGRSRADDGFGVNQMIAEYRALRASVLRLWSADEALAARSVEDMIRFNEAIDQAVAESLAEFSRTVDSWRHVFLGALGHDLRGPLSAVVGTADLLVDSTKGTPHARQAERILSGGIQLGRLVDGLLDYSKSTLGGGMNLQLSACDLGPALAEEIDLLRVSLPDAPISLQVEGDTCGHVDDARIREAVHNLVTNAAKYGDEGGAIDVSLVGAGDGMAISVSNVGEPVSGDALNDLFDPLRRGSKTAHKGEHSSLGLGLFIVREIALAHGGDVAARSHDGRTTFVITLPRNAGDAR</sequence>
<dbReference type="Proteomes" id="UP000781710">
    <property type="component" value="Unassembled WGS sequence"/>
</dbReference>
<evidence type="ECO:0000259" key="5">
    <source>
        <dbReference type="PROSITE" id="PS50109"/>
    </source>
</evidence>
<dbReference type="SUPFAM" id="SSF55874">
    <property type="entry name" value="ATPase domain of HSP90 chaperone/DNA topoisomerase II/histidine kinase"/>
    <property type="match status" value="1"/>
</dbReference>
<dbReference type="PANTHER" id="PTHR43547">
    <property type="entry name" value="TWO-COMPONENT HISTIDINE KINASE"/>
    <property type="match status" value="1"/>
</dbReference>
<dbReference type="EC" id="2.7.13.3" evidence="2"/>
<protein>
    <recommendedName>
        <fullName evidence="2">histidine kinase</fullName>
        <ecNumber evidence="2">2.7.13.3</ecNumber>
    </recommendedName>
</protein>
<dbReference type="InterPro" id="IPR005467">
    <property type="entry name" value="His_kinase_dom"/>
</dbReference>
<dbReference type="SMART" id="SM00388">
    <property type="entry name" value="HisKA"/>
    <property type="match status" value="1"/>
</dbReference>
<keyword evidence="6" id="KW-0808">Transferase</keyword>
<comment type="caution">
    <text evidence="6">The sequence shown here is derived from an EMBL/GenBank/DDBJ whole genome shotgun (WGS) entry which is preliminary data.</text>
</comment>
<organism evidence="6 7">
    <name type="scientific">Pseudoxanthomonas japonensis</name>
    <dbReference type="NCBI Taxonomy" id="69284"/>
    <lineage>
        <taxon>Bacteria</taxon>
        <taxon>Pseudomonadati</taxon>
        <taxon>Pseudomonadota</taxon>
        <taxon>Gammaproteobacteria</taxon>
        <taxon>Lysobacterales</taxon>
        <taxon>Lysobacteraceae</taxon>
        <taxon>Pseudoxanthomonas</taxon>
    </lineage>
</organism>
<dbReference type="PANTHER" id="PTHR43547:SF2">
    <property type="entry name" value="HYBRID SIGNAL TRANSDUCTION HISTIDINE KINASE C"/>
    <property type="match status" value="1"/>
</dbReference>
<gene>
    <name evidence="6" type="ORF">CSC78_02015</name>
</gene>
<dbReference type="SUPFAM" id="SSF47384">
    <property type="entry name" value="Homodimeric domain of signal transducing histidine kinase"/>
    <property type="match status" value="1"/>
</dbReference>
<feature type="domain" description="Histidine kinase" evidence="5">
    <location>
        <begin position="157"/>
        <end position="371"/>
    </location>
</feature>
<feature type="region of interest" description="Disordered" evidence="4">
    <location>
        <begin position="59"/>
        <end position="87"/>
    </location>
</feature>
<keyword evidence="6" id="KW-0418">Kinase</keyword>
<name>A0ABQ6ZL18_9GAMM</name>
<comment type="catalytic activity">
    <reaction evidence="1">
        <text>ATP + protein L-histidine = ADP + protein N-phospho-L-histidine.</text>
        <dbReference type="EC" id="2.7.13.3"/>
    </reaction>
</comment>
<proteinExistence type="predicted"/>
<dbReference type="InterPro" id="IPR004358">
    <property type="entry name" value="Sig_transdc_His_kin-like_C"/>
</dbReference>
<dbReference type="PRINTS" id="PR00344">
    <property type="entry name" value="BCTRLSENSOR"/>
</dbReference>